<comment type="caution">
    <text evidence="1">The sequence shown here is derived from an EMBL/GenBank/DDBJ whole genome shotgun (WGS) entry which is preliminary data.</text>
</comment>
<sequence length="72" mass="7717">MATSQMKKSVQAELRSEFESEVALLAAAWDRYAPAEALMRVRALAEIAGPLTTEGLLELAVAVSTPARGSRQ</sequence>
<dbReference type="Proteomes" id="UP001549110">
    <property type="component" value="Unassembled WGS sequence"/>
</dbReference>
<name>A0ABV2EJF6_9CAUL</name>
<evidence type="ECO:0000313" key="1">
    <source>
        <dbReference type="EMBL" id="MET3527112.1"/>
    </source>
</evidence>
<reference evidence="1 2" key="1">
    <citation type="submission" date="2024-06" db="EMBL/GenBank/DDBJ databases">
        <title>Genomic Encyclopedia of Type Strains, Phase IV (KMG-IV): sequencing the most valuable type-strain genomes for metagenomic binning, comparative biology and taxonomic classification.</title>
        <authorList>
            <person name="Goeker M."/>
        </authorList>
    </citation>
    <scope>NUCLEOTIDE SEQUENCE [LARGE SCALE GENOMIC DNA]</scope>
    <source>
        <strain evidence="1 2">DSM 17809</strain>
    </source>
</reference>
<organism evidence="1 2">
    <name type="scientific">Phenylobacterium koreense</name>
    <dbReference type="NCBI Taxonomy" id="266125"/>
    <lineage>
        <taxon>Bacteria</taxon>
        <taxon>Pseudomonadati</taxon>
        <taxon>Pseudomonadota</taxon>
        <taxon>Alphaproteobacteria</taxon>
        <taxon>Caulobacterales</taxon>
        <taxon>Caulobacteraceae</taxon>
        <taxon>Phenylobacterium</taxon>
    </lineage>
</organism>
<gene>
    <name evidence="1" type="ORF">ABID41_002207</name>
</gene>
<dbReference type="RefSeq" id="WP_354297626.1">
    <property type="nucleotide sequence ID" value="NZ_JBEPLU010000001.1"/>
</dbReference>
<protein>
    <submittedName>
        <fullName evidence="1">Uncharacterized protein</fullName>
    </submittedName>
</protein>
<proteinExistence type="predicted"/>
<dbReference type="EMBL" id="JBEPLU010000001">
    <property type="protein sequence ID" value="MET3527112.1"/>
    <property type="molecule type" value="Genomic_DNA"/>
</dbReference>
<accession>A0ABV2EJF6</accession>
<keyword evidence="2" id="KW-1185">Reference proteome</keyword>
<evidence type="ECO:0000313" key="2">
    <source>
        <dbReference type="Proteomes" id="UP001549110"/>
    </source>
</evidence>